<dbReference type="InterPro" id="IPR021560">
    <property type="entry name" value="DUF3021"/>
</dbReference>
<sequence>MSPQRLGLILAGVPLLILGAIAVMLAVQGDSINARSTFAVGVIIAATSGASVVYQVDRWTLQIQSLIHFGIMLCTVLPALYLSGWFVLNGPLDYLSTFGIFLITGAVLWTFFYLIFGIIQPRIQAKRLRN</sequence>
<comment type="caution">
    <text evidence="2">The sequence shown here is derived from an EMBL/GenBank/DDBJ whole genome shotgun (WGS) entry which is preliminary data.</text>
</comment>
<proteinExistence type="predicted"/>
<reference evidence="3" key="1">
    <citation type="journal article" date="2019" name="Int. J. Syst. Evol. Microbiol.">
        <title>The Global Catalogue of Microorganisms (GCM) 10K type strain sequencing project: providing services to taxonomists for standard genome sequencing and annotation.</title>
        <authorList>
            <consortium name="The Broad Institute Genomics Platform"/>
            <consortium name="The Broad Institute Genome Sequencing Center for Infectious Disease"/>
            <person name="Wu L."/>
            <person name="Ma J."/>
        </authorList>
    </citation>
    <scope>NUCLEOTIDE SEQUENCE [LARGE SCALE GENOMIC DNA]</scope>
    <source>
        <strain evidence="3">CGMCC 1.12849</strain>
    </source>
</reference>
<accession>A0ABV9MS49</accession>
<evidence type="ECO:0000256" key="1">
    <source>
        <dbReference type="SAM" id="Phobius"/>
    </source>
</evidence>
<protein>
    <submittedName>
        <fullName evidence="2">DUF3021 family protein</fullName>
    </submittedName>
</protein>
<dbReference type="RefSeq" id="WP_096253868.1">
    <property type="nucleotide sequence ID" value="NZ_BAAAVQ010000038.1"/>
</dbReference>
<evidence type="ECO:0000313" key="2">
    <source>
        <dbReference type="EMBL" id="MFC4717503.1"/>
    </source>
</evidence>
<dbReference type="EMBL" id="JBHSHE010000077">
    <property type="protein sequence ID" value="MFC4717503.1"/>
    <property type="molecule type" value="Genomic_DNA"/>
</dbReference>
<organism evidence="2 3">
    <name type="scientific">Glutamicibacter bergerei</name>
    <dbReference type="NCBI Taxonomy" id="256702"/>
    <lineage>
        <taxon>Bacteria</taxon>
        <taxon>Bacillati</taxon>
        <taxon>Actinomycetota</taxon>
        <taxon>Actinomycetes</taxon>
        <taxon>Micrococcales</taxon>
        <taxon>Micrococcaceae</taxon>
        <taxon>Glutamicibacter</taxon>
    </lineage>
</organism>
<feature type="transmembrane region" description="Helical" evidence="1">
    <location>
        <begin position="66"/>
        <end position="88"/>
    </location>
</feature>
<dbReference type="Pfam" id="PF11457">
    <property type="entry name" value="DUF3021"/>
    <property type="match status" value="1"/>
</dbReference>
<feature type="transmembrane region" description="Helical" evidence="1">
    <location>
        <begin position="36"/>
        <end position="54"/>
    </location>
</feature>
<keyword evidence="1" id="KW-0812">Transmembrane</keyword>
<name>A0ABV9MS49_9MICC</name>
<keyword evidence="1" id="KW-0472">Membrane</keyword>
<feature type="transmembrane region" description="Helical" evidence="1">
    <location>
        <begin position="94"/>
        <end position="119"/>
    </location>
</feature>
<dbReference type="GeneID" id="303304510"/>
<keyword evidence="3" id="KW-1185">Reference proteome</keyword>
<keyword evidence="1" id="KW-1133">Transmembrane helix</keyword>
<dbReference type="Proteomes" id="UP001595884">
    <property type="component" value="Unassembled WGS sequence"/>
</dbReference>
<evidence type="ECO:0000313" key="3">
    <source>
        <dbReference type="Proteomes" id="UP001595884"/>
    </source>
</evidence>
<gene>
    <name evidence="2" type="ORF">ACFO7V_15350</name>
</gene>